<gene>
    <name evidence="3" type="ORF">QNO05_24060</name>
</gene>
<feature type="region of interest" description="Disordered" evidence="1">
    <location>
        <begin position="1"/>
        <end position="21"/>
    </location>
</feature>
<dbReference type="RefSeq" id="WP_234007996.1">
    <property type="nucleotide sequence ID" value="NZ_BAAAGV010000087.1"/>
</dbReference>
<proteinExistence type="predicted"/>
<evidence type="ECO:0000313" key="4">
    <source>
        <dbReference type="Proteomes" id="UP001257895"/>
    </source>
</evidence>
<comment type="caution">
    <text evidence="3">The sequence shown here is derived from an EMBL/GenBank/DDBJ whole genome shotgun (WGS) entry which is preliminary data.</text>
</comment>
<evidence type="ECO:0000256" key="1">
    <source>
        <dbReference type="SAM" id="MobiDB-lite"/>
    </source>
</evidence>
<dbReference type="EMBL" id="JASKMB010000024">
    <property type="protein sequence ID" value="MDT6972896.1"/>
    <property type="molecule type" value="Genomic_DNA"/>
</dbReference>
<feature type="region of interest" description="Disordered" evidence="1">
    <location>
        <begin position="41"/>
        <end position="68"/>
    </location>
</feature>
<dbReference type="Proteomes" id="UP001257895">
    <property type="component" value="Unassembled WGS sequence"/>
</dbReference>
<dbReference type="Gene3D" id="1.10.10.2840">
    <property type="entry name" value="PucR C-terminal helix-turn-helix domain"/>
    <property type="match status" value="1"/>
</dbReference>
<evidence type="ECO:0000259" key="2">
    <source>
        <dbReference type="Pfam" id="PF13556"/>
    </source>
</evidence>
<protein>
    <submittedName>
        <fullName evidence="3">Helix-turn-helix domain-containing protein</fullName>
    </submittedName>
</protein>
<dbReference type="Pfam" id="PF13556">
    <property type="entry name" value="HTH_30"/>
    <property type="match status" value="1"/>
</dbReference>
<organism evidence="3 4">
    <name type="scientific">Streptomyces thermocarboxydus</name>
    <dbReference type="NCBI Taxonomy" id="59299"/>
    <lineage>
        <taxon>Bacteria</taxon>
        <taxon>Bacillati</taxon>
        <taxon>Actinomycetota</taxon>
        <taxon>Actinomycetes</taxon>
        <taxon>Kitasatosporales</taxon>
        <taxon>Streptomycetaceae</taxon>
        <taxon>Streptomyces</taxon>
    </lineage>
</organism>
<name>A0ABU3JCW3_9ACTN</name>
<reference evidence="3 4" key="1">
    <citation type="submission" date="2023-05" db="EMBL/GenBank/DDBJ databases">
        <title>Streptomyces fuscus sp. nov., a brown-black pigment producing actinomyces isolated from dry sand of Sea duck farm.</title>
        <authorList>
            <person name="Xie J."/>
            <person name="Shen N."/>
        </authorList>
    </citation>
    <scope>NUCLEOTIDE SEQUENCE [LARGE SCALE GENOMIC DNA]</scope>
    <source>
        <strain evidence="3 4">CGMCC 4.1883</strain>
    </source>
</reference>
<evidence type="ECO:0000313" key="3">
    <source>
        <dbReference type="EMBL" id="MDT6972896.1"/>
    </source>
</evidence>
<dbReference type="InterPro" id="IPR025736">
    <property type="entry name" value="PucR_C-HTH_dom"/>
</dbReference>
<sequence>MHPNTVSRRLEGITELSGADRRHPERALAIQFAPRLYRTRRTLRGRQVSRRPSLSGSPKEPPARERDW</sequence>
<keyword evidence="4" id="KW-1185">Reference proteome</keyword>
<feature type="domain" description="PucR C-terminal helix-turn-helix" evidence="2">
    <location>
        <begin position="1"/>
        <end position="33"/>
    </location>
</feature>
<feature type="compositionally biased region" description="Basic and acidic residues" evidence="1">
    <location>
        <begin position="8"/>
        <end position="21"/>
    </location>
</feature>
<dbReference type="InterPro" id="IPR042070">
    <property type="entry name" value="PucR_C-HTH_sf"/>
</dbReference>
<accession>A0ABU3JCW3</accession>